<dbReference type="SMART" id="SM00827">
    <property type="entry name" value="PKS_AT"/>
    <property type="match status" value="1"/>
</dbReference>
<dbReference type="InterPro" id="IPR050444">
    <property type="entry name" value="Polyketide_Synthase"/>
</dbReference>
<dbReference type="SUPFAM" id="SSF52151">
    <property type="entry name" value="FabD/lysophospholipase-like"/>
    <property type="match status" value="1"/>
</dbReference>
<dbReference type="STRING" id="351605.Gura_3106"/>
<sequence length="321" mass="35551">MTNSVVYMFSGQGSQYYGMAKELYKGHRGFRQTFDKLDGVASGLIGESLAKLLYRSGGDPSEPFNQILHTHPAIFMVEYALAQALIQDGVLPCATLGCSLGEFTSAAVAGVAEVEELLEAVLVQAKTLINHCRGGSMLAILYDAAFYQSAPILYQNSELVSINYDTHFVISGFPEKIKEIRAFLAKERILSQSLPVSYAFHSSLIDPAATPYREYLDAKKFLPPSVPFASCLTGTVTENFTGHYFWDVIRQRILFTEALRELEKDGPMIYLDLGPGGTLANFVRRNLALDSRSETYAVITPYHQEMKSLQQIGSVTTKKLR</sequence>
<dbReference type="Pfam" id="PF00698">
    <property type="entry name" value="Acyl_transf_1"/>
    <property type="match status" value="1"/>
</dbReference>
<feature type="domain" description="Malonyl-CoA:ACP transacylase (MAT)" evidence="2">
    <location>
        <begin position="8"/>
        <end position="302"/>
    </location>
</feature>
<evidence type="ECO:0000256" key="1">
    <source>
        <dbReference type="ARBA" id="ARBA00022679"/>
    </source>
</evidence>
<dbReference type="Gene3D" id="3.40.366.10">
    <property type="entry name" value="Malonyl-Coenzyme A Acyl Carrier Protein, domain 2"/>
    <property type="match status" value="1"/>
</dbReference>
<evidence type="ECO:0000259" key="2">
    <source>
        <dbReference type="SMART" id="SM00827"/>
    </source>
</evidence>
<dbReference type="HOGENOM" id="CLU_030558_3_1_7"/>
<dbReference type="InterPro" id="IPR001227">
    <property type="entry name" value="Ac_transferase_dom_sf"/>
</dbReference>
<organism evidence="3 4">
    <name type="scientific">Geotalea uraniireducens (strain Rf4)</name>
    <name type="common">Geobacter uraniireducens</name>
    <dbReference type="NCBI Taxonomy" id="351605"/>
    <lineage>
        <taxon>Bacteria</taxon>
        <taxon>Pseudomonadati</taxon>
        <taxon>Thermodesulfobacteriota</taxon>
        <taxon>Desulfuromonadia</taxon>
        <taxon>Geobacterales</taxon>
        <taxon>Geobacteraceae</taxon>
        <taxon>Geotalea</taxon>
    </lineage>
</organism>
<keyword evidence="4" id="KW-1185">Reference proteome</keyword>
<dbReference type="GO" id="GO:0016740">
    <property type="term" value="F:transferase activity"/>
    <property type="evidence" value="ECO:0007669"/>
    <property type="project" value="UniProtKB-KW"/>
</dbReference>
<evidence type="ECO:0000313" key="4">
    <source>
        <dbReference type="Proteomes" id="UP000006695"/>
    </source>
</evidence>
<dbReference type="AlphaFoldDB" id="A5G653"/>
<keyword evidence="1 3" id="KW-0808">Transferase</keyword>
<evidence type="ECO:0000313" key="3">
    <source>
        <dbReference type="EMBL" id="ABQ27271.1"/>
    </source>
</evidence>
<dbReference type="InterPro" id="IPR014043">
    <property type="entry name" value="Acyl_transferase_dom"/>
</dbReference>
<dbReference type="InterPro" id="IPR016035">
    <property type="entry name" value="Acyl_Trfase/lysoPLipase"/>
</dbReference>
<dbReference type="EMBL" id="CP000698">
    <property type="protein sequence ID" value="ABQ27271.1"/>
    <property type="molecule type" value="Genomic_DNA"/>
</dbReference>
<dbReference type="PANTHER" id="PTHR45681">
    <property type="entry name" value="POLYKETIDE SYNTHASE 44-RELATED"/>
    <property type="match status" value="1"/>
</dbReference>
<dbReference type="Proteomes" id="UP000006695">
    <property type="component" value="Chromosome"/>
</dbReference>
<protein>
    <submittedName>
        <fullName evidence="3">Acyl transferase domain protein</fullName>
    </submittedName>
</protein>
<dbReference type="OrthoDB" id="9808564at2"/>
<dbReference type="PANTHER" id="PTHR45681:SF6">
    <property type="entry name" value="POLYKETIDE SYNTHASE 37"/>
    <property type="match status" value="1"/>
</dbReference>
<accession>A5G653</accession>
<dbReference type="KEGG" id="gur:Gura_3106"/>
<dbReference type="RefSeq" id="WP_011939937.1">
    <property type="nucleotide sequence ID" value="NC_009483.1"/>
</dbReference>
<gene>
    <name evidence="3" type="ordered locus">Gura_3106</name>
</gene>
<reference evidence="3 4" key="1">
    <citation type="submission" date="2007-05" db="EMBL/GenBank/DDBJ databases">
        <title>Complete sequence of Geobacter uraniireducens Rf4.</title>
        <authorList>
            <consortium name="US DOE Joint Genome Institute"/>
            <person name="Copeland A."/>
            <person name="Lucas S."/>
            <person name="Lapidus A."/>
            <person name="Barry K."/>
            <person name="Detter J.C."/>
            <person name="Glavina del Rio T."/>
            <person name="Hammon N."/>
            <person name="Israni S."/>
            <person name="Dalin E."/>
            <person name="Tice H."/>
            <person name="Pitluck S."/>
            <person name="Chertkov O."/>
            <person name="Brettin T."/>
            <person name="Bruce D."/>
            <person name="Han C."/>
            <person name="Schmutz J."/>
            <person name="Larimer F."/>
            <person name="Land M."/>
            <person name="Hauser L."/>
            <person name="Kyrpides N."/>
            <person name="Mikhailova N."/>
            <person name="Shelobolina E."/>
            <person name="Aklujkar M."/>
            <person name="Lovley D."/>
            <person name="Richardson P."/>
        </authorList>
    </citation>
    <scope>NUCLEOTIDE SEQUENCE [LARGE SCALE GENOMIC DNA]</scope>
    <source>
        <strain evidence="3 4">Rf4</strain>
    </source>
</reference>
<name>A5G653_GEOUR</name>
<proteinExistence type="predicted"/>